<keyword evidence="2" id="KW-1003">Cell membrane</keyword>
<dbReference type="HOGENOM" id="CLU_039483_10_2_10"/>
<dbReference type="PANTHER" id="PTHR30294:SF47">
    <property type="entry name" value="INNER MEMBRANE TRANSPORT PERMEASE YHHJ"/>
    <property type="match status" value="1"/>
</dbReference>
<sequence length="395" mass="44250">MRTISMGQSVLIAVIKREIDRMLSRRIYFVACIVLPLFSLFFMGTIFGDGQMENLPIGVVDGDNTVTSRQIIRMVKVDPTFRVTQYYANETEARADVQKKNIYGYLSIPVGFEAKVMDGKEVALTYYYHYALLSVGSEIHGAFQSLLKNISVSPIVTHAVALGVGEGEIKSFLLPVTTQNHPLFNPDMDYSVYLTHPFFFVFLQVLLLLVTTYAIGSEGKFGTSFEWLQTAGGNMLIAIIGKLLPYTIIFIAMSIFANYIYFGIFDIPMDCGFWPLNLTSALFVLSTQALAVFLFSLFPALSIIISVVSMVGSLGATLSGVTFPVPHMYAPVYYASYLFPVRHFIEIGQTLLYGNYGYAYMWTNVVALLLFLLLPLLLLPHLKRSLISRKYDNIE</sequence>
<organism evidence="8 9">
    <name type="scientific">Phocaeicola massiliensis B84634 = Timone 84634 = DSM 17679 = JCM 13223</name>
    <dbReference type="NCBI Taxonomy" id="1121098"/>
    <lineage>
        <taxon>Bacteria</taxon>
        <taxon>Pseudomonadati</taxon>
        <taxon>Bacteroidota</taxon>
        <taxon>Bacteroidia</taxon>
        <taxon>Bacteroidales</taxon>
        <taxon>Bacteroidaceae</taxon>
        <taxon>Phocaeicola</taxon>
    </lineage>
</organism>
<keyword evidence="3 6" id="KW-0812">Transmembrane</keyword>
<feature type="transmembrane region" description="Helical" evidence="6">
    <location>
        <begin position="193"/>
        <end position="215"/>
    </location>
</feature>
<feature type="domain" description="ABC-2 type transporter transmembrane" evidence="7">
    <location>
        <begin position="29"/>
        <end position="378"/>
    </location>
</feature>
<keyword evidence="9" id="KW-1185">Reference proteome</keyword>
<feature type="transmembrane region" description="Helical" evidence="6">
    <location>
        <begin position="236"/>
        <end position="261"/>
    </location>
</feature>
<evidence type="ECO:0000256" key="5">
    <source>
        <dbReference type="ARBA" id="ARBA00023136"/>
    </source>
</evidence>
<proteinExistence type="predicted"/>
<feature type="transmembrane region" description="Helical" evidence="6">
    <location>
        <begin position="27"/>
        <end position="47"/>
    </location>
</feature>
<dbReference type="AlphaFoldDB" id="U6RG03"/>
<evidence type="ECO:0000256" key="2">
    <source>
        <dbReference type="ARBA" id="ARBA00022475"/>
    </source>
</evidence>
<dbReference type="PATRIC" id="fig|1121098.3.peg.1545"/>
<dbReference type="InterPro" id="IPR013525">
    <property type="entry name" value="ABC2_TM"/>
</dbReference>
<dbReference type="Gene3D" id="3.40.1710.10">
    <property type="entry name" value="abc type-2 transporter like domain"/>
    <property type="match status" value="1"/>
</dbReference>
<comment type="caution">
    <text evidence="8">The sequence shown here is derived from an EMBL/GenBank/DDBJ whole genome shotgun (WGS) entry which is preliminary data.</text>
</comment>
<dbReference type="GO" id="GO:0005886">
    <property type="term" value="C:plasma membrane"/>
    <property type="evidence" value="ECO:0007669"/>
    <property type="project" value="UniProtKB-SubCell"/>
</dbReference>
<evidence type="ECO:0000256" key="1">
    <source>
        <dbReference type="ARBA" id="ARBA00004651"/>
    </source>
</evidence>
<evidence type="ECO:0000256" key="3">
    <source>
        <dbReference type="ARBA" id="ARBA00022692"/>
    </source>
</evidence>
<keyword evidence="5 6" id="KW-0472">Membrane</keyword>
<evidence type="ECO:0000313" key="8">
    <source>
        <dbReference type="EMBL" id="EOA55539.1"/>
    </source>
</evidence>
<feature type="transmembrane region" description="Helical" evidence="6">
    <location>
        <begin position="273"/>
        <end position="294"/>
    </location>
</feature>
<gene>
    <name evidence="8" type="ORF">HMPREF1534_01525</name>
</gene>
<dbReference type="InterPro" id="IPR051449">
    <property type="entry name" value="ABC-2_transporter_component"/>
</dbReference>
<comment type="subcellular location">
    <subcellularLocation>
        <location evidence="1">Cell membrane</location>
        <topology evidence="1">Multi-pass membrane protein</topology>
    </subcellularLocation>
</comment>
<accession>U6RG03</accession>
<evidence type="ECO:0000313" key="9">
    <source>
        <dbReference type="Proteomes" id="UP000017831"/>
    </source>
</evidence>
<dbReference type="Pfam" id="PF12698">
    <property type="entry name" value="ABC2_membrane_3"/>
    <property type="match status" value="1"/>
</dbReference>
<feature type="transmembrane region" description="Helical" evidence="6">
    <location>
        <begin position="301"/>
        <end position="323"/>
    </location>
</feature>
<dbReference type="PANTHER" id="PTHR30294">
    <property type="entry name" value="MEMBRANE COMPONENT OF ABC TRANSPORTER YHHJ-RELATED"/>
    <property type="match status" value="1"/>
</dbReference>
<protein>
    <recommendedName>
        <fullName evidence="7">ABC-2 type transporter transmembrane domain-containing protein</fullName>
    </recommendedName>
</protein>
<dbReference type="Proteomes" id="UP000017831">
    <property type="component" value="Unassembled WGS sequence"/>
</dbReference>
<dbReference type="EMBL" id="AQHY01000019">
    <property type="protein sequence ID" value="EOA55539.1"/>
    <property type="molecule type" value="Genomic_DNA"/>
</dbReference>
<dbReference type="eggNOG" id="COG0842">
    <property type="taxonomic scope" value="Bacteria"/>
</dbReference>
<evidence type="ECO:0000259" key="7">
    <source>
        <dbReference type="Pfam" id="PF12698"/>
    </source>
</evidence>
<name>U6RG03_9BACT</name>
<reference evidence="8 9" key="1">
    <citation type="submission" date="2013-04" db="EMBL/GenBank/DDBJ databases">
        <title>The Genome Sequence of Bacteroides massiliensis DSM 17679.</title>
        <authorList>
            <consortium name="The Broad Institute Genomics Platform"/>
            <person name="Earl A."/>
            <person name="Ward D."/>
            <person name="Feldgarden M."/>
            <person name="Gevers D."/>
            <person name="Martens E."/>
            <person name="Fenner L."/>
            <person name="Roux V."/>
            <person name="Mallet M.N."/>
            <person name="Raoult D."/>
            <person name="Walker B."/>
            <person name="Young S."/>
            <person name="Zeng Q."/>
            <person name="Gargeya S."/>
            <person name="Fitzgerald M."/>
            <person name="Haas B."/>
            <person name="Abouelleil A."/>
            <person name="Allen A.W."/>
            <person name="Alvarado L."/>
            <person name="Arachchi H.M."/>
            <person name="Berlin A.M."/>
            <person name="Chapman S.B."/>
            <person name="Gainer-Dewar J."/>
            <person name="Goldberg J."/>
            <person name="Griggs A."/>
            <person name="Gujja S."/>
            <person name="Hansen M."/>
            <person name="Howarth C."/>
            <person name="Imamovic A."/>
            <person name="Ireland A."/>
            <person name="Larimer J."/>
            <person name="McCowan C."/>
            <person name="Murphy C."/>
            <person name="Pearson M."/>
            <person name="Poon T.W."/>
            <person name="Priest M."/>
            <person name="Roberts A."/>
            <person name="Saif S."/>
            <person name="Shea T."/>
            <person name="Sisk P."/>
            <person name="Sykes S."/>
            <person name="Wortman J."/>
            <person name="Nusbaum C."/>
            <person name="Birren B."/>
        </authorList>
    </citation>
    <scope>NUCLEOTIDE SEQUENCE [LARGE SCALE GENOMIC DNA]</scope>
    <source>
        <strain evidence="9">B84634 / Timone 84634 / DSM 17679 / JCM 13223</strain>
    </source>
</reference>
<evidence type="ECO:0000256" key="4">
    <source>
        <dbReference type="ARBA" id="ARBA00022989"/>
    </source>
</evidence>
<evidence type="ECO:0000256" key="6">
    <source>
        <dbReference type="SAM" id="Phobius"/>
    </source>
</evidence>
<feature type="transmembrane region" description="Helical" evidence="6">
    <location>
        <begin position="359"/>
        <end position="379"/>
    </location>
</feature>
<keyword evidence="4 6" id="KW-1133">Transmembrane helix</keyword>
<dbReference type="STRING" id="1121098.HMPREF1534_01525"/>
<dbReference type="GO" id="GO:0140359">
    <property type="term" value="F:ABC-type transporter activity"/>
    <property type="evidence" value="ECO:0007669"/>
    <property type="project" value="InterPro"/>
</dbReference>